<evidence type="ECO:0000313" key="2">
    <source>
        <dbReference type="Proteomes" id="UP000609323"/>
    </source>
</evidence>
<evidence type="ECO:0000313" key="1">
    <source>
        <dbReference type="EMBL" id="GGA31572.1"/>
    </source>
</evidence>
<protein>
    <submittedName>
        <fullName evidence="1">Uncharacterized protein</fullName>
    </submittedName>
</protein>
<name>A0ABQ1FWU4_9BACL</name>
<comment type="caution">
    <text evidence="1">The sequence shown here is derived from an EMBL/GenBank/DDBJ whole genome shotgun (WGS) entry which is preliminary data.</text>
</comment>
<sequence>MKVTSPNNIASGLTALGLQRFFEGANSADNPALAKYVGPGANAP</sequence>
<dbReference type="EMBL" id="BMHF01000004">
    <property type="protein sequence ID" value="GGA31572.1"/>
    <property type="molecule type" value="Genomic_DNA"/>
</dbReference>
<proteinExistence type="predicted"/>
<dbReference type="Proteomes" id="UP000609323">
    <property type="component" value="Unassembled WGS sequence"/>
</dbReference>
<organism evidence="1 2">
    <name type="scientific">Paenibacillus physcomitrellae</name>
    <dbReference type="NCBI Taxonomy" id="1619311"/>
    <lineage>
        <taxon>Bacteria</taxon>
        <taxon>Bacillati</taxon>
        <taxon>Bacillota</taxon>
        <taxon>Bacilli</taxon>
        <taxon>Bacillales</taxon>
        <taxon>Paenibacillaceae</taxon>
        <taxon>Paenibacillus</taxon>
    </lineage>
</organism>
<accession>A0ABQ1FWU4</accession>
<reference evidence="2" key="1">
    <citation type="journal article" date="2019" name="Int. J. Syst. Evol. Microbiol.">
        <title>The Global Catalogue of Microorganisms (GCM) 10K type strain sequencing project: providing services to taxonomists for standard genome sequencing and annotation.</title>
        <authorList>
            <consortium name="The Broad Institute Genomics Platform"/>
            <consortium name="The Broad Institute Genome Sequencing Center for Infectious Disease"/>
            <person name="Wu L."/>
            <person name="Ma J."/>
        </authorList>
    </citation>
    <scope>NUCLEOTIDE SEQUENCE [LARGE SCALE GENOMIC DNA]</scope>
    <source>
        <strain evidence="2">CGMCC 1.15044</strain>
    </source>
</reference>
<keyword evidence="2" id="KW-1185">Reference proteome</keyword>
<gene>
    <name evidence="1" type="ORF">GCM10010917_15850</name>
</gene>